<accession>A0A8X6FZ91</accession>
<evidence type="ECO:0000313" key="2">
    <source>
        <dbReference type="Proteomes" id="UP000887116"/>
    </source>
</evidence>
<reference evidence="1" key="1">
    <citation type="submission" date="2020-07" db="EMBL/GenBank/DDBJ databases">
        <title>Multicomponent nature underlies the extraordinary mechanical properties of spider dragline silk.</title>
        <authorList>
            <person name="Kono N."/>
            <person name="Nakamura H."/>
            <person name="Mori M."/>
            <person name="Yoshida Y."/>
            <person name="Ohtoshi R."/>
            <person name="Malay A.D."/>
            <person name="Moran D.A.P."/>
            <person name="Tomita M."/>
            <person name="Numata K."/>
            <person name="Arakawa K."/>
        </authorList>
    </citation>
    <scope>NUCLEOTIDE SEQUENCE</scope>
</reference>
<comment type="caution">
    <text evidence="1">The sequence shown here is derived from an EMBL/GenBank/DDBJ whole genome shotgun (WGS) entry which is preliminary data.</text>
</comment>
<proteinExistence type="predicted"/>
<dbReference type="EMBL" id="BMAO01023929">
    <property type="protein sequence ID" value="GFQ91902.1"/>
    <property type="molecule type" value="Genomic_DNA"/>
</dbReference>
<organism evidence="1 2">
    <name type="scientific">Trichonephila clavata</name>
    <name type="common">Joro spider</name>
    <name type="synonym">Nephila clavata</name>
    <dbReference type="NCBI Taxonomy" id="2740835"/>
    <lineage>
        <taxon>Eukaryota</taxon>
        <taxon>Metazoa</taxon>
        <taxon>Ecdysozoa</taxon>
        <taxon>Arthropoda</taxon>
        <taxon>Chelicerata</taxon>
        <taxon>Arachnida</taxon>
        <taxon>Araneae</taxon>
        <taxon>Araneomorphae</taxon>
        <taxon>Entelegynae</taxon>
        <taxon>Araneoidea</taxon>
        <taxon>Nephilidae</taxon>
        <taxon>Trichonephila</taxon>
    </lineage>
</organism>
<protein>
    <submittedName>
        <fullName evidence="1">Uncharacterized protein</fullName>
    </submittedName>
</protein>
<gene>
    <name evidence="1" type="ORF">TNCT_653011</name>
</gene>
<dbReference type="AlphaFoldDB" id="A0A8X6FZ91"/>
<keyword evidence="2" id="KW-1185">Reference proteome</keyword>
<dbReference type="Proteomes" id="UP000887116">
    <property type="component" value="Unassembled WGS sequence"/>
</dbReference>
<evidence type="ECO:0000313" key="1">
    <source>
        <dbReference type="EMBL" id="GFQ91902.1"/>
    </source>
</evidence>
<sequence>MNKTVCDMTGHTPAFLKFCTELRIVDDVGEDFKAFVKNNFVSGVILYLKLVATITKDIGERLEMKKNQRKQQYDKRRQREFYFPVWFGLHPISHANNIQNKMTSNAKS</sequence>
<name>A0A8X6FZ91_TRICU</name>